<evidence type="ECO:0000256" key="18">
    <source>
        <dbReference type="PROSITE-ProRule" id="PRU00076"/>
    </source>
</evidence>
<dbReference type="FunFam" id="2.10.25.10:FF:000618">
    <property type="entry name" value="Fibrillin 3"/>
    <property type="match status" value="1"/>
</dbReference>
<feature type="domain" description="EGF-like" evidence="21">
    <location>
        <begin position="2390"/>
        <end position="2427"/>
    </location>
</feature>
<dbReference type="FunFam" id="3.90.290.10:FF:000009">
    <property type="entry name" value="Fibrillin 2"/>
    <property type="match status" value="1"/>
</dbReference>
<name>A0A836D2R2_SHEEP</name>
<feature type="domain" description="EGF-like" evidence="21">
    <location>
        <begin position="751"/>
        <end position="792"/>
    </location>
</feature>
<dbReference type="GO" id="GO:0005737">
    <property type="term" value="C:cytoplasm"/>
    <property type="evidence" value="ECO:0007669"/>
    <property type="project" value="UniProtKB-SubCell"/>
</dbReference>
<dbReference type="FunFam" id="2.10.25.10:FF:000005">
    <property type="entry name" value="Fibrillin 2"/>
    <property type="match status" value="1"/>
</dbReference>
<evidence type="ECO:0000256" key="5">
    <source>
        <dbReference type="ARBA" id="ARBA00022490"/>
    </source>
</evidence>
<dbReference type="PROSITE" id="PS50102">
    <property type="entry name" value="RRM"/>
    <property type="match status" value="3"/>
</dbReference>
<evidence type="ECO:0000256" key="8">
    <source>
        <dbReference type="ARBA" id="ARBA00022536"/>
    </source>
</evidence>
<feature type="domain" description="EGF-like" evidence="21">
    <location>
        <begin position="1431"/>
        <end position="1467"/>
    </location>
</feature>
<evidence type="ECO:0000313" key="25">
    <source>
        <dbReference type="Proteomes" id="UP000664991"/>
    </source>
</evidence>
<feature type="disulfide bond" evidence="18">
    <location>
        <begin position="179"/>
        <end position="188"/>
    </location>
</feature>
<dbReference type="InterPro" id="IPR018097">
    <property type="entry name" value="EGF_Ca-bd_CS"/>
</dbReference>
<dbReference type="SMART" id="SM00360">
    <property type="entry name" value="RRM"/>
    <property type="match status" value="3"/>
</dbReference>
<dbReference type="FunFam" id="2.10.25.10:FF:000038">
    <property type="entry name" value="Fibrillin 2"/>
    <property type="match status" value="2"/>
</dbReference>
<dbReference type="FunFam" id="3.90.290.10:FF:000006">
    <property type="entry name" value="Fibrillin 2"/>
    <property type="match status" value="1"/>
</dbReference>
<dbReference type="InterPro" id="IPR006548">
    <property type="entry name" value="ELAD_HU_SF"/>
</dbReference>
<dbReference type="InterPro" id="IPR026823">
    <property type="entry name" value="cEGF"/>
</dbReference>
<dbReference type="Pfam" id="PF18193">
    <property type="entry name" value="Fibrillin_U_N"/>
    <property type="match status" value="1"/>
</dbReference>
<feature type="domain" description="EGF-like" evidence="21">
    <location>
        <begin position="1013"/>
        <end position="1054"/>
    </location>
</feature>
<dbReference type="InterPro" id="IPR040872">
    <property type="entry name" value="Fibrillin_U_N"/>
</dbReference>
<evidence type="ECO:0000256" key="7">
    <source>
        <dbReference type="ARBA" id="ARBA00022530"/>
    </source>
</evidence>
<feature type="domain" description="EGF-like" evidence="21">
    <location>
        <begin position="299"/>
        <end position="340"/>
    </location>
</feature>
<feature type="domain" description="EGF-like" evidence="21">
    <location>
        <begin position="2153"/>
        <end position="2192"/>
    </location>
</feature>
<dbReference type="FunFam" id="2.10.25.10:FF:000171">
    <property type="entry name" value="Fibrillin 2"/>
    <property type="match status" value="1"/>
</dbReference>
<feature type="domain" description="TB" evidence="23">
    <location>
        <begin position="1517"/>
        <end position="1573"/>
    </location>
</feature>
<feature type="signal peptide" evidence="20">
    <location>
        <begin position="1"/>
        <end position="41"/>
    </location>
</feature>
<reference evidence="24 25" key="1">
    <citation type="submission" date="2020-12" db="EMBL/GenBank/DDBJ databases">
        <title>De novo assembly of Tibetan sheep genome.</title>
        <authorList>
            <person name="Li X."/>
        </authorList>
    </citation>
    <scope>NUCLEOTIDE SEQUENCE [LARGE SCALE GENOMIC DNA]</scope>
    <source>
        <tissue evidence="24">Heart</tissue>
    </source>
</reference>
<protein>
    <recommendedName>
        <fullName evidence="16">ELAV-like protein 1</fullName>
    </recommendedName>
    <alternativeName>
        <fullName evidence="17">Hu-antigen R</fullName>
    </alternativeName>
</protein>
<feature type="domain" description="EGF-like" evidence="21">
    <location>
        <begin position="1874"/>
        <end position="1909"/>
    </location>
</feature>
<feature type="domain" description="EGF-like" evidence="21">
    <location>
        <begin position="2473"/>
        <end position="2509"/>
    </location>
</feature>
<comment type="caution">
    <text evidence="18">Lacks conserved residue(s) required for the propagation of feature annotation.</text>
</comment>
<evidence type="ECO:0000256" key="14">
    <source>
        <dbReference type="ARBA" id="ARBA00023180"/>
    </source>
</evidence>
<dbReference type="Pfam" id="PF12661">
    <property type="entry name" value="hEGF"/>
    <property type="match status" value="1"/>
</dbReference>
<feature type="domain" description="RRM" evidence="22">
    <location>
        <begin position="2867"/>
        <end position="2945"/>
    </location>
</feature>
<dbReference type="FunFam" id="2.10.25.10:FF:000002">
    <property type="entry name" value="Latent-transforming growth factor beta-binding protein 3"/>
    <property type="match status" value="2"/>
</dbReference>
<dbReference type="FunFam" id="2.10.25.10:FF:000049">
    <property type="entry name" value="Fibrillin 2"/>
    <property type="match status" value="1"/>
</dbReference>
<dbReference type="InterPro" id="IPR049883">
    <property type="entry name" value="NOTCH1_EGF-like"/>
</dbReference>
<dbReference type="Pfam" id="PF12947">
    <property type="entry name" value="EGF_3"/>
    <property type="match status" value="1"/>
</dbReference>
<gene>
    <name evidence="24" type="ORF">JEQ12_016387</name>
</gene>
<evidence type="ECO:0000256" key="20">
    <source>
        <dbReference type="SAM" id="SignalP"/>
    </source>
</evidence>
<dbReference type="InterPro" id="IPR017878">
    <property type="entry name" value="TB_dom"/>
</dbReference>
<dbReference type="GO" id="GO:0005634">
    <property type="term" value="C:nucleus"/>
    <property type="evidence" value="ECO:0007669"/>
    <property type="project" value="UniProtKB-ARBA"/>
</dbReference>
<feature type="domain" description="TB" evidence="23">
    <location>
        <begin position="195"/>
        <end position="238"/>
    </location>
</feature>
<dbReference type="InterPro" id="IPR049388">
    <property type="entry name" value="FBN_EGF_N"/>
</dbReference>
<comment type="caution">
    <text evidence="24">The sequence shown here is derived from an EMBL/GenBank/DDBJ whole genome shotgun (WGS) entry which is preliminary data.</text>
</comment>
<dbReference type="Proteomes" id="UP000664991">
    <property type="component" value="Unassembled WGS sequence"/>
</dbReference>
<feature type="domain" description="EGF-like" evidence="21">
    <location>
        <begin position="2595"/>
        <end position="2632"/>
    </location>
</feature>
<dbReference type="SUPFAM" id="SSF57581">
    <property type="entry name" value="TB module/8-cys domain"/>
    <property type="match status" value="9"/>
</dbReference>
<dbReference type="GO" id="GO:0009887">
    <property type="term" value="P:animal organ morphogenesis"/>
    <property type="evidence" value="ECO:0007669"/>
    <property type="project" value="UniProtKB-ARBA"/>
</dbReference>
<dbReference type="FunFam" id="2.10.25.10:FF:000087">
    <property type="entry name" value="Fibrillin 2"/>
    <property type="match status" value="1"/>
</dbReference>
<feature type="disulfide bond" evidence="18">
    <location>
        <begin position="2559"/>
        <end position="2569"/>
    </location>
</feature>
<dbReference type="PROSITE" id="PS00010">
    <property type="entry name" value="ASX_HYDROXYL"/>
    <property type="match status" value="41"/>
</dbReference>
<dbReference type="InterPro" id="IPR034996">
    <property type="entry name" value="HuR_RRM2"/>
</dbReference>
<dbReference type="InterPro" id="IPR052080">
    <property type="entry name" value="vWF_C/EGF_Fibrillin"/>
</dbReference>
<feature type="domain" description="EGF-like" evidence="21">
    <location>
        <begin position="1389"/>
        <end position="1430"/>
    </location>
</feature>
<accession>A0A836D2R2</accession>
<dbReference type="InterPro" id="IPR013032">
    <property type="entry name" value="EGF-like_CS"/>
</dbReference>
<feature type="domain" description="EGF-like" evidence="21">
    <location>
        <begin position="1996"/>
        <end position="2037"/>
    </location>
</feature>
<dbReference type="GO" id="GO:0048598">
    <property type="term" value="P:embryonic morphogenesis"/>
    <property type="evidence" value="ECO:0007669"/>
    <property type="project" value="UniProtKB-ARBA"/>
</dbReference>
<dbReference type="FunFam" id="3.90.290.10:FF:000003">
    <property type="entry name" value="Fibrillin 3"/>
    <property type="match status" value="1"/>
</dbReference>
<evidence type="ECO:0000256" key="1">
    <source>
        <dbReference type="ARBA" id="ARBA00004496"/>
    </source>
</evidence>
<dbReference type="PROSITE" id="PS01187">
    <property type="entry name" value="EGF_CA"/>
    <property type="match status" value="14"/>
</dbReference>
<feature type="domain" description="EGF-like" evidence="21">
    <location>
        <begin position="1913"/>
        <end position="1955"/>
    </location>
</feature>
<feature type="domain" description="EGF-like" evidence="21">
    <location>
        <begin position="157"/>
        <end position="189"/>
    </location>
</feature>
<dbReference type="FunFam" id="2.10.25.10:FF:000133">
    <property type="entry name" value="Fibrillin 3"/>
    <property type="match status" value="1"/>
</dbReference>
<feature type="domain" description="EGF-like" evidence="21">
    <location>
        <begin position="1590"/>
        <end position="1631"/>
    </location>
</feature>
<feature type="domain" description="TB" evidence="23">
    <location>
        <begin position="2325"/>
        <end position="2378"/>
    </location>
</feature>
<keyword evidence="10" id="KW-0677">Repeat</keyword>
<evidence type="ECO:0000256" key="12">
    <source>
        <dbReference type="ARBA" id="ARBA00022884"/>
    </source>
</evidence>
<dbReference type="FunFam" id="3.90.290.10:FF:000011">
    <property type="entry name" value="Fibrillin 2"/>
    <property type="match status" value="1"/>
</dbReference>
<feature type="domain" description="EGF-like" evidence="21">
    <location>
        <begin position="610"/>
        <end position="650"/>
    </location>
</feature>
<proteinExistence type="inferred from homology"/>
<dbReference type="FunFam" id="3.90.290.10:FF:000014">
    <property type="entry name" value="Fibrillin 2"/>
    <property type="match status" value="1"/>
</dbReference>
<feature type="domain" description="TB" evidence="23">
    <location>
        <begin position="1678"/>
        <end position="1730"/>
    </location>
</feature>
<dbReference type="FunFam" id="2.10.25.10:FF:000023">
    <property type="entry name" value="Fibrillin 2"/>
    <property type="match status" value="2"/>
</dbReference>
<evidence type="ECO:0000256" key="19">
    <source>
        <dbReference type="PROSITE-ProRule" id="PRU00176"/>
    </source>
</evidence>
<dbReference type="FunFam" id="3.30.70.330:FF:000005">
    <property type="entry name" value="ELAV-like protein"/>
    <property type="match status" value="1"/>
</dbReference>
<feature type="domain" description="TB" evidence="23">
    <location>
        <begin position="650"/>
        <end position="697"/>
    </location>
</feature>
<feature type="domain" description="TB" evidence="23">
    <location>
        <begin position="942"/>
        <end position="993"/>
    </location>
</feature>
<dbReference type="PANTHER" id="PTHR47333">
    <property type="entry name" value="VON WILLEBRAND FACTOR C AND EGF DOMAIN-CONTAINING PROTEIN"/>
    <property type="match status" value="1"/>
</dbReference>
<dbReference type="InterPro" id="IPR024731">
    <property type="entry name" value="NELL2-like_EGF"/>
</dbReference>
<dbReference type="FunFam" id="2.10.25.10:FF:000244">
    <property type="entry name" value="Fibrillin-1"/>
    <property type="match status" value="1"/>
</dbReference>
<keyword evidence="7" id="KW-0272">Extracellular matrix</keyword>
<feature type="domain" description="EGF-like" evidence="21">
    <location>
        <begin position="1307"/>
        <end position="1345"/>
    </location>
</feature>
<feature type="domain" description="EGF-like" evidence="21">
    <location>
        <begin position="2111"/>
        <end position="2148"/>
    </location>
</feature>
<evidence type="ECO:0000256" key="17">
    <source>
        <dbReference type="ARBA" id="ARBA00076688"/>
    </source>
</evidence>
<dbReference type="GO" id="GO:0001527">
    <property type="term" value="C:microfibril"/>
    <property type="evidence" value="ECO:0007669"/>
    <property type="project" value="UniProtKB-ARBA"/>
</dbReference>
<feature type="disulfide bond" evidence="18">
    <location>
        <begin position="1878"/>
        <end position="1888"/>
    </location>
</feature>
<dbReference type="CDD" id="cd12653">
    <property type="entry name" value="RRM3_HuR"/>
    <property type="match status" value="1"/>
</dbReference>
<evidence type="ECO:0000256" key="15">
    <source>
        <dbReference type="ARBA" id="ARBA00057266"/>
    </source>
</evidence>
<evidence type="ECO:0000259" key="21">
    <source>
        <dbReference type="PROSITE" id="PS50026"/>
    </source>
</evidence>
<feature type="domain" description="EGF-like" evidence="21">
    <location>
        <begin position="1055"/>
        <end position="1097"/>
    </location>
</feature>
<dbReference type="FunFam" id="2.10.25.10:FF:000003">
    <property type="entry name" value="fibrillin-1 isoform X1"/>
    <property type="match status" value="18"/>
</dbReference>
<keyword evidence="14" id="KW-0325">Glycoprotein</keyword>
<dbReference type="FunFam" id="3.30.70.330:FF:000006">
    <property type="entry name" value="ELAV-like 3"/>
    <property type="match status" value="1"/>
</dbReference>
<dbReference type="FunFam" id="2.10.25.10:FF:000086">
    <property type="entry name" value="Fibrillin 2"/>
    <property type="match status" value="1"/>
</dbReference>
<feature type="domain" description="EGF-like" evidence="21">
    <location>
        <begin position="1632"/>
        <end position="1673"/>
    </location>
</feature>
<feature type="domain" description="EGF-like" evidence="21">
    <location>
        <begin position="1790"/>
        <end position="1831"/>
    </location>
</feature>
<dbReference type="EMBL" id="JAEMGP010000005">
    <property type="protein sequence ID" value="KAG5208822.1"/>
    <property type="molecule type" value="Genomic_DNA"/>
</dbReference>
<dbReference type="PRINTS" id="PR00961">
    <property type="entry name" value="HUDSXLRNA"/>
</dbReference>
<keyword evidence="8 18" id="KW-0245">EGF-like domain</keyword>
<feature type="domain" description="EGF-like" evidence="21">
    <location>
        <begin position="2512"/>
        <end position="2550"/>
    </location>
</feature>
<evidence type="ECO:0000259" key="22">
    <source>
        <dbReference type="PROSITE" id="PS50102"/>
    </source>
</evidence>
<feature type="domain" description="RRM" evidence="22">
    <location>
        <begin position="3091"/>
        <end position="3169"/>
    </location>
</feature>
<feature type="disulfide bond" evidence="18">
    <location>
        <begin position="491"/>
        <end position="501"/>
    </location>
</feature>
<feature type="domain" description="EGF-like" evidence="21">
    <location>
        <begin position="1140"/>
        <end position="1181"/>
    </location>
</feature>
<evidence type="ECO:0000256" key="11">
    <source>
        <dbReference type="ARBA" id="ARBA00022837"/>
    </source>
</evidence>
<evidence type="ECO:0000259" key="23">
    <source>
        <dbReference type="PROSITE" id="PS51364"/>
    </source>
</evidence>
<dbReference type="FunFam" id="2.10.25.10:FF:000071">
    <property type="entry name" value="Fibrillin 2"/>
    <property type="match status" value="1"/>
</dbReference>
<dbReference type="CDD" id="cd00054">
    <property type="entry name" value="EGF_CA"/>
    <property type="match status" value="29"/>
</dbReference>
<dbReference type="FunFam" id="3.90.290.10:FF:000010">
    <property type="entry name" value="Fibrillin 2"/>
    <property type="match status" value="1"/>
</dbReference>
<keyword evidence="13 18" id="KW-1015">Disulfide bond</keyword>
<dbReference type="Pfam" id="PF00683">
    <property type="entry name" value="TB"/>
    <property type="match status" value="9"/>
</dbReference>
<evidence type="ECO:0000256" key="13">
    <source>
        <dbReference type="ARBA" id="ARBA00023157"/>
    </source>
</evidence>
<dbReference type="GO" id="GO:0005576">
    <property type="term" value="C:extracellular region"/>
    <property type="evidence" value="ECO:0007669"/>
    <property type="project" value="UniProtKB-ARBA"/>
</dbReference>
<evidence type="ECO:0000256" key="4">
    <source>
        <dbReference type="ARBA" id="ARBA00008972"/>
    </source>
</evidence>
<dbReference type="Gene3D" id="3.90.290.10">
    <property type="entry name" value="TGF-beta binding (TB) domain"/>
    <property type="match status" value="9"/>
</dbReference>
<evidence type="ECO:0000256" key="6">
    <source>
        <dbReference type="ARBA" id="ARBA00022525"/>
    </source>
</evidence>
<dbReference type="InterPro" id="IPR000504">
    <property type="entry name" value="RRM_dom"/>
</dbReference>
<dbReference type="GO" id="GO:0005509">
    <property type="term" value="F:calcium ion binding"/>
    <property type="evidence" value="ECO:0007669"/>
    <property type="project" value="InterPro"/>
</dbReference>
<dbReference type="SUPFAM" id="SSF57184">
    <property type="entry name" value="Growth factor receptor domain"/>
    <property type="match status" value="12"/>
</dbReference>
<dbReference type="FunFam" id="2.10.25.10:FF:000014">
    <property type="entry name" value="Latent-transforming growth factor beta-binding protein 3"/>
    <property type="match status" value="1"/>
</dbReference>
<dbReference type="InterPro" id="IPR009030">
    <property type="entry name" value="Growth_fac_rcpt_cys_sf"/>
</dbReference>
<dbReference type="GO" id="GO:0043488">
    <property type="term" value="P:regulation of mRNA stability"/>
    <property type="evidence" value="ECO:0007669"/>
    <property type="project" value="UniProtKB-ARBA"/>
</dbReference>
<feature type="domain" description="TB" evidence="23">
    <location>
        <begin position="2042"/>
        <end position="2095"/>
    </location>
</feature>
<comment type="function">
    <text evidence="15">Hormone that targets the liver to increase plasma glucose levels. Secreted by white adipose tissue and circulates in the plasma. Acts in response to fasting and promotes blood glucose elevation by binding to the surface of hepatocytes. Promotes hepatocyte glucose release by activating the protein kinase A activity in the liver, resulting in rapid glucose release into the circulation.</text>
</comment>
<feature type="domain" description="EGF-like" evidence="21">
    <location>
        <begin position="257"/>
        <end position="298"/>
    </location>
</feature>
<dbReference type="FunFam" id="2.10.25.10:FF:000058">
    <property type="entry name" value="Fibrillin 2"/>
    <property type="match status" value="1"/>
</dbReference>
<feature type="disulfide bond" evidence="18">
    <location>
        <begin position="797"/>
        <end position="807"/>
    </location>
</feature>
<dbReference type="PANTHER" id="PTHR47333:SF5">
    <property type="entry name" value="FIBRILLIN-3"/>
    <property type="match status" value="1"/>
</dbReference>
<feature type="domain" description="EGF-like" evidence="21">
    <location>
        <begin position="1472"/>
        <end position="1512"/>
    </location>
</feature>
<dbReference type="Gene3D" id="2.10.25.10">
    <property type="entry name" value="Laminin"/>
    <property type="match status" value="46"/>
</dbReference>
<dbReference type="GO" id="GO:0048731">
    <property type="term" value="P:system development"/>
    <property type="evidence" value="ECO:0007669"/>
    <property type="project" value="UniProtKB-ARBA"/>
</dbReference>
<dbReference type="InterPro" id="IPR000742">
    <property type="entry name" value="EGF"/>
</dbReference>
<dbReference type="PROSITE" id="PS51364">
    <property type="entry name" value="TB"/>
    <property type="match status" value="9"/>
</dbReference>
<feature type="domain" description="EGF-like" evidence="21">
    <location>
        <begin position="2555"/>
        <end position="2594"/>
    </location>
</feature>
<dbReference type="SUPFAM" id="SSF54928">
    <property type="entry name" value="RNA-binding domain, RBD"/>
    <property type="match status" value="2"/>
</dbReference>
<feature type="domain" description="EGF-like" evidence="21">
    <location>
        <begin position="1748"/>
        <end position="1789"/>
    </location>
</feature>
<feature type="domain" description="EGF-like" evidence="21">
    <location>
        <begin position="896"/>
        <end position="937"/>
    </location>
</feature>
<feature type="domain" description="EGF-like" evidence="21">
    <location>
        <begin position="1098"/>
        <end position="1139"/>
    </location>
</feature>
<feature type="domain" description="EGF-like" evidence="21">
    <location>
        <begin position="793"/>
        <end position="832"/>
    </location>
</feature>
<dbReference type="PROSITE" id="PS50026">
    <property type="entry name" value="EGF_3"/>
    <property type="match status" value="38"/>
</dbReference>
<evidence type="ECO:0000256" key="3">
    <source>
        <dbReference type="ARBA" id="ARBA00006266"/>
    </source>
</evidence>
<dbReference type="PIRSF" id="PIRSF036312">
    <property type="entry name" value="Fibrillin"/>
    <property type="match status" value="1"/>
</dbReference>
<feature type="domain" description="EGF-like" evidence="21">
    <location>
        <begin position="569"/>
        <end position="609"/>
    </location>
</feature>
<feature type="domain" description="EGF-like" evidence="21">
    <location>
        <begin position="2279"/>
        <end position="2320"/>
    </location>
</feature>
<keyword evidence="9 20" id="KW-0732">Signal</keyword>
<dbReference type="CDD" id="cd12769">
    <property type="entry name" value="RRM1_HuR"/>
    <property type="match status" value="1"/>
</dbReference>
<dbReference type="SMART" id="SM00179">
    <property type="entry name" value="EGF_CA"/>
    <property type="match status" value="44"/>
</dbReference>
<dbReference type="FunFam" id="3.90.290.10:FF:000008">
    <property type="entry name" value="Fibrillin 3"/>
    <property type="match status" value="1"/>
</dbReference>
<dbReference type="SMART" id="SM00181">
    <property type="entry name" value="EGF"/>
    <property type="match status" value="47"/>
</dbReference>
<dbReference type="GO" id="GO:1990904">
    <property type="term" value="C:ribonucleoprotein complex"/>
    <property type="evidence" value="ECO:0007669"/>
    <property type="project" value="InterPro"/>
</dbReference>
<keyword evidence="12 19" id="KW-0694">RNA-binding</keyword>
<feature type="disulfide bond" evidence="18">
    <location>
        <begin position="161"/>
        <end position="171"/>
    </location>
</feature>
<dbReference type="InterPro" id="IPR035979">
    <property type="entry name" value="RBD_domain_sf"/>
</dbReference>
<feature type="domain" description="EGF-like" evidence="21">
    <location>
        <begin position="1956"/>
        <end position="1995"/>
    </location>
</feature>
<dbReference type="Pfam" id="PF07645">
    <property type="entry name" value="EGF_CA"/>
    <property type="match status" value="34"/>
</dbReference>
<dbReference type="Pfam" id="PF12662">
    <property type="entry name" value="cEGF"/>
    <property type="match status" value="4"/>
</dbReference>
<evidence type="ECO:0000256" key="16">
    <source>
        <dbReference type="ARBA" id="ARBA00074548"/>
    </source>
</evidence>
<feature type="domain" description="EGF-like" evidence="21">
    <location>
        <begin position="487"/>
        <end position="526"/>
    </location>
</feature>
<sequence length="3173" mass="339199">MILEGPCLTRRGTSPLTVARGPLARLLLAWTALLCVAGVQGRWDGAVQPAGLGSVRRRGSPGFLQGPNVCGSRFHAYCCPGWRTLPGGNQCVVPICRHACGQGFCSRPNLCACADGKLAPSCGVSRGSGCSVSCMNGGSCRGESCLCQRGYTGTVCGQPVCDHGCHNGGRCIGPNHCACVYGFMGPQCERDYRTGPCFGQVGPEGCQHQLTGLICTKTLCCATVGRAWGFPCEFCPAQPHPCRRGFIPNINTGACQDVDECQAVPGLCQGGSCVNIVGSFECRCPTGHQLSENSAKCEDVNECLSVPGLCSGGDCTNTVGSYVCTCPRGYASSLDGTRCLDHRAGTCFSVLIADRCTGDLSGHYTHRQCCCDKGRCWAAGPAPERCPPRGSDEFQRLCAPGLPLLPSYPGPFASLPGFGSTGGVGPGPGLARHSPHGSSTATLNQAIDICRHFTNLCLNGRCLPTPSSYRCECNVGYAQDVRGECIDVDECASSPCHHGDCTNTPGSYRCLCHEGFQAMLTKQACLDIDECIASSGLCHHGRCVNTEGSFQCVCNAGFELSTDGKNCVDHNECATTTMCANGVCLNEDGSFTCLCNPGFLLAPGGRHCVDIDECQTLGICMNGHCTNTEGSFHCRCLGGLAVGADGRVCVDTHGSCARPFPGAVTKSECCCASPAHGFGEPCQPCPPKNSAEFQALCSSGLGITTDGRDINECALDPDICANGMCENLRGSYRCICNLGYEAVTDGRECTDVDECALNSLLCDNGRCRNSPGSYSCSCPQGFSFRPDTETCEDIDECLSNPCVNGVCRNLAGSYSCECAPGSRLGPSGTMCLDSTKGTCWLKVQEGRCEANLHGATLRSECCATLGAAWGSPCERCDMDPACARGFARVKGLSCEDVNECEVFPGVCPNGRCINTAGSFRCECPEGLILDTSGRLCIDMRLELCFLRWEEDECGAALLGKYRMDVCCCTIGAAWGTACEACPEPESLAFTSLCPRGLGFASRDFLSGRPFYKDVNECKAFSGLCAHGTCRNTVGSFRCSCAGGFALDAQERNCTDIDECRISPDLCGQGTCVNTPGSFECECLRGYESGFMLMKNCMDVDECARDPLLCRGGTCTNTDGSYECQCPPGHALAAEGTACEDVDECSLSDGLCPHGQCVNVIGAFQCSCYAGFQSTPDRQGCVDVDECRTRNGGCHVHCVNTKGSYQCGCGPGYSLMPDGRACEDVDECEQNPDICDGGQCTNMPGGHRCLCYDGFVATLDMRMCVDVDECDLNPHICLHGVCENTRGSFFCHCQLGYIVRKGAMGCFDVDECQLVGHGCDSHASCLNTPGSFSCSCQPGWVGDGFECHDLDECASKEHGCSPRADCLNAPGSYRCACRLGFSGDGFSCEDRDECAENVALCENGQCLNVPGGYRCECEMGFSPTEDQHACQDVDECVLGNICVFGSCENLPGMFRCICDEGYELDRGGGNCTDVNECADPVNCINGLCVNTPGSYLCNCPQDFELNPSGVGCVDTRVGNCFLDTQDRGDGGTSCSAEIGVGVTRASCCCSLGRAWGNPCELCPLANTTEYRTLCPGGEGFRPNSITVILEDIDECQELPGLCQGGNCVNTFGSFQCECPPGYHLNEDTRICEDIDECSAHSGICGPGTCYNTLGNYTCVCPMEYLQVNGGNNCMDMRKSVCFRHYNSTCRNELAFNVTRKMCCCSYNIGQAWNRPCEACPTPASLDYQILCGNQVPGFVIDIHTGKPLDIDECGEIPAICASGVCINQIGSFRCECPAGFSYNSLLLVCEDVDECTSGENPCQQNADCINIAGSYRCKCAQGYKLSPGGACVGRNECREIPTVCSHGDCMDTVDSYVCLCHRGFRASADQTLCMDVDECDRQPCGNGTCKNIVGSYNCLCFPGFVATHSGDCVDMDECTTMVGQVCRFGQCLNTAGSFHCLCKDGFELTSDGKNCIDTNECLSLPGTCLPGTCQNLEGSFRCICPPGFQVQSDQCVDIDECSEEPNLCLFGTCTNSAGSFNCLCPPDFVLSDNGHRCFDTRQSFCFTHFEAGKCSVPKAFNTTKARCCCSQRPGEGWNDPCELCPQEGSVAFQELCPFGHGAVPGPDDSREDVNECAENPGVCTNGLCVNTDGSFRCECPLGYSLDFTGVSCVDTDECSIGHPCGGGTCTNVIGGFECACADGFEPGPMMTCEDIDECSLNPLLCAFRCHNTEGSYTCTCPVGYALREDGAMCRDVDECADGEQDCHARGMLCKNLIGTFTCICPPGTRPQPGSGEGCTDDDECRAQPSPCANGRCINTVGSFHCDCDEGYQPSPSLTECQDIRQGPCFSEVLQATCQAQFSRGEAVTRAECCCGGGRGWGPGCEHCPLPGTSAHRKLCPHGSGYTADGRDVDECRVLPHLCPHGECINSLGSFRCHCQAGYAPDTTATACLDVDECSQAPTPCPFLCKNTEGSFLCACPRGYLLEENGRICRDLDECSSRQHNCQFFCVNTIGAFTCRCPPGFTQRHQACFDNDECLAQPGPCGTRGRCHNAPGSFSCECYQGFTLDSSGHGCKDVDECNGPHRCKHGCQNELGGYRCSCPQGFTPHSQWSQCVDENECVLSPSACGSASCHNTLGGFRCVCPSGFDFDQALGGCQDVDECAARRGPCSYSCANTPGGFLCGCPRGYFRAGQGHCVSGLGFSPGSQDAPDEAEPLSPEACYECKINGQPSRDRPRRSAHRDHQASLASLDTEAPLILGLNLSCLGQAQHILELRPALESLGGRIRYVIARGNERGFFRMHHLHGLSCLQLGRRKPGPGTYQLEVEAGSVLRMLDWSPGGERASSPTGQQTGGDGAFDRKRDFFFLNTMSNGYEDHMAEDCRDDIGRTNLIVNYLPQNMTQDELRSLFSSIGEVESAKLIRDKVAGHSLGYGFVNYVTAKDAERAINTLNGLRLQSKTIKVSYARPSSEVIKDANLYISGLPRNMTQKDVEDMFSRFGRIINSRVLVDQTTGLSRGVAFIRFDKRSEAEEAITSFNGHKPPGSSEPITVKFAANPNQNKNVALLSQLYHSPARRFGGPVHHQAQRFRFSPMGVDHMSGLSGVNVPGNASSGWCIFIYNLGQDADEGILWQMFGPFGAVTNVKVIRDFNTNKCKGFGFVTMTNYEEAAMAIASLNGYRLGDKILQVSFKTNKSHK</sequence>
<dbReference type="FunFam" id="2.10.25.10:FF:000149">
    <property type="entry name" value="Fibrillin 2"/>
    <property type="match status" value="1"/>
</dbReference>
<dbReference type="InterPro" id="IPR036773">
    <property type="entry name" value="TB_dom_sf"/>
</dbReference>
<dbReference type="FunFam" id="2.10.25.10:FF:000096">
    <property type="entry name" value="Putative fibrillin 2"/>
    <property type="match status" value="1"/>
</dbReference>
<dbReference type="FunFam" id="3.90.290.10:FF:000007">
    <property type="entry name" value="Fibrillin 2"/>
    <property type="match status" value="1"/>
</dbReference>
<evidence type="ECO:0000256" key="10">
    <source>
        <dbReference type="ARBA" id="ARBA00022737"/>
    </source>
</evidence>
<comment type="subcellular location">
    <subcellularLocation>
        <location evidence="1">Cytoplasm</location>
    </subcellularLocation>
    <subcellularLocation>
        <location evidence="2">Secreted</location>
        <location evidence="2">Extracellular space</location>
        <location evidence="2">Extracellular matrix</location>
    </subcellularLocation>
</comment>
<feature type="domain" description="EGF-like" evidence="21">
    <location>
        <begin position="1348"/>
        <end position="1388"/>
    </location>
</feature>
<feature type="domain" description="TB" evidence="23">
    <location>
        <begin position="837"/>
        <end position="876"/>
    </location>
</feature>
<feature type="domain" description="EGF-like" evidence="21">
    <location>
        <begin position="1265"/>
        <end position="1302"/>
    </location>
</feature>
<feature type="domain" description="EGF-like" evidence="21">
    <location>
        <begin position="709"/>
        <end position="750"/>
    </location>
</feature>
<dbReference type="FunFam" id="2.10.25.10:FF:000010">
    <property type="entry name" value="Pro-epidermal growth factor"/>
    <property type="match status" value="2"/>
</dbReference>
<dbReference type="FunFam" id="2.10.25.10:FF:000008">
    <property type="entry name" value="Signal peptide, CUB domain, EGF-like 2"/>
    <property type="match status" value="1"/>
</dbReference>
<dbReference type="Pfam" id="PF21364">
    <property type="entry name" value="EGF_FBN_1st"/>
    <property type="match status" value="1"/>
</dbReference>
<dbReference type="FunFam" id="3.90.290.10:FF:000005">
    <property type="entry name" value="Fibrillin 2"/>
    <property type="match status" value="1"/>
</dbReference>
<dbReference type="GO" id="GO:0003730">
    <property type="term" value="F:mRNA 3'-UTR binding"/>
    <property type="evidence" value="ECO:0007669"/>
    <property type="project" value="UniProtKB-ARBA"/>
</dbReference>
<dbReference type="CDD" id="cd12773">
    <property type="entry name" value="RRM2_HuR"/>
    <property type="match status" value="1"/>
</dbReference>
<evidence type="ECO:0000256" key="2">
    <source>
        <dbReference type="ARBA" id="ARBA00004498"/>
    </source>
</evidence>
<dbReference type="SUPFAM" id="SSF57196">
    <property type="entry name" value="EGF/Laminin"/>
    <property type="match status" value="10"/>
</dbReference>
<dbReference type="FunFam" id="3.30.70.330:FF:000215">
    <property type="entry name" value="ELAV-like protein"/>
    <property type="match status" value="1"/>
</dbReference>
<evidence type="ECO:0000256" key="9">
    <source>
        <dbReference type="ARBA" id="ARBA00022729"/>
    </source>
</evidence>
<dbReference type="NCBIfam" id="TIGR01661">
    <property type="entry name" value="ELAV_HUD_SF"/>
    <property type="match status" value="1"/>
</dbReference>
<keyword evidence="6" id="KW-0964">Secreted</keyword>
<dbReference type="PROSITE" id="PS01186">
    <property type="entry name" value="EGF_2"/>
    <property type="match status" value="25"/>
</dbReference>
<keyword evidence="11" id="KW-0106">Calcium</keyword>
<keyword evidence="5" id="KW-0963">Cytoplasm</keyword>
<feature type="domain" description="TB" evidence="23">
    <location>
        <begin position="345"/>
        <end position="398"/>
    </location>
</feature>
<dbReference type="FunFam" id="2.10.25.10:FF:000097">
    <property type="entry name" value="Fibrillin 2"/>
    <property type="match status" value="1"/>
</dbReference>
<dbReference type="Gene3D" id="3.30.70.330">
    <property type="match status" value="3"/>
</dbReference>
<organism evidence="24 25">
    <name type="scientific">Ovis aries</name>
    <name type="common">Sheep</name>
    <dbReference type="NCBI Taxonomy" id="9940"/>
    <lineage>
        <taxon>Eukaryota</taxon>
        <taxon>Metazoa</taxon>
        <taxon>Chordata</taxon>
        <taxon>Craniata</taxon>
        <taxon>Vertebrata</taxon>
        <taxon>Euteleostomi</taxon>
        <taxon>Mammalia</taxon>
        <taxon>Eutheria</taxon>
        <taxon>Laurasiatheria</taxon>
        <taxon>Artiodactyla</taxon>
        <taxon>Ruminantia</taxon>
        <taxon>Pecora</taxon>
        <taxon>Bovidae</taxon>
        <taxon>Caprinae</taxon>
        <taxon>Ovis</taxon>
    </lineage>
</organism>
<dbReference type="PROSITE" id="PS00022">
    <property type="entry name" value="EGF_1"/>
    <property type="match status" value="1"/>
</dbReference>
<feature type="domain" description="EGF-like" evidence="21">
    <location>
        <begin position="527"/>
        <end position="568"/>
    </location>
</feature>
<feature type="domain" description="RRM" evidence="22">
    <location>
        <begin position="2953"/>
        <end position="3033"/>
    </location>
</feature>
<comment type="similarity">
    <text evidence="4">Belongs to the fibrillin family.</text>
</comment>
<comment type="similarity">
    <text evidence="3">Belongs to the RRM elav family.</text>
</comment>
<dbReference type="Pfam" id="PF00076">
    <property type="entry name" value="RRM_1"/>
    <property type="match status" value="3"/>
</dbReference>
<dbReference type="InterPro" id="IPR012677">
    <property type="entry name" value="Nucleotide-bd_a/b_plait_sf"/>
</dbReference>
<dbReference type="InterPro" id="IPR000152">
    <property type="entry name" value="EGF-type_Asp/Asn_hydroxyl_site"/>
</dbReference>
<feature type="chain" id="PRO_5032774104" description="ELAV-like protein 1" evidence="20">
    <location>
        <begin position="42"/>
        <end position="3173"/>
    </location>
</feature>
<dbReference type="InterPro" id="IPR001881">
    <property type="entry name" value="EGF-like_Ca-bd_dom"/>
</dbReference>
<evidence type="ECO:0000313" key="24">
    <source>
        <dbReference type="EMBL" id="KAG5208822.1"/>
    </source>
</evidence>
<feature type="domain" description="EGF-like" evidence="21">
    <location>
        <begin position="2234"/>
        <end position="2278"/>
    </location>
</feature>
<dbReference type="InterPro" id="IPR002343">
    <property type="entry name" value="Hud_Sxl_RNA"/>
</dbReference>